<feature type="region of interest" description="Disordered" evidence="7">
    <location>
        <begin position="306"/>
        <end position="335"/>
    </location>
</feature>
<dbReference type="InterPro" id="IPR027417">
    <property type="entry name" value="P-loop_NTPase"/>
</dbReference>
<dbReference type="InterPro" id="IPR001650">
    <property type="entry name" value="Helicase_C-like"/>
</dbReference>
<evidence type="ECO:0000256" key="5">
    <source>
        <dbReference type="ARBA" id="ARBA00022840"/>
    </source>
</evidence>
<dbReference type="CDD" id="cd18787">
    <property type="entry name" value="SF2_C_DEAD"/>
    <property type="match status" value="1"/>
</dbReference>
<dbReference type="Pfam" id="PF00156">
    <property type="entry name" value="Pribosyltran"/>
    <property type="match status" value="1"/>
</dbReference>
<evidence type="ECO:0000259" key="9">
    <source>
        <dbReference type="PROSITE" id="PS51194"/>
    </source>
</evidence>
<feature type="compositionally biased region" description="Low complexity" evidence="7">
    <location>
        <begin position="753"/>
        <end position="769"/>
    </location>
</feature>
<feature type="domain" description="Helicase ATP-binding" evidence="8">
    <location>
        <begin position="371"/>
        <end position="558"/>
    </location>
</feature>
<dbReference type="PROSITE" id="PS51194">
    <property type="entry name" value="HELICASE_CTER"/>
    <property type="match status" value="1"/>
</dbReference>
<dbReference type="InterPro" id="IPR014001">
    <property type="entry name" value="Helicase_ATP-bd"/>
</dbReference>
<feature type="compositionally biased region" description="Polar residues" evidence="7">
    <location>
        <begin position="316"/>
        <end position="325"/>
    </location>
</feature>
<dbReference type="Gramene" id="RZC49212">
    <property type="protein sequence ID" value="RZC49212"/>
    <property type="gene ID" value="C5167_017637"/>
</dbReference>
<keyword evidence="2" id="KW-0547">Nucleotide-binding</keyword>
<gene>
    <name evidence="11" type="ORF">C5167_017637</name>
</gene>
<evidence type="ECO:0000256" key="7">
    <source>
        <dbReference type="SAM" id="MobiDB-lite"/>
    </source>
</evidence>
<dbReference type="Pfam" id="PF00271">
    <property type="entry name" value="Helicase_C"/>
    <property type="match status" value="1"/>
</dbReference>
<dbReference type="GO" id="GO:0003724">
    <property type="term" value="F:RNA helicase activity"/>
    <property type="evidence" value="ECO:0007669"/>
    <property type="project" value="InterPro"/>
</dbReference>
<dbReference type="OMA" id="VFRVSKF"/>
<reference evidence="11 12" key="1">
    <citation type="journal article" date="2018" name="Science">
        <title>The opium poppy genome and morphinan production.</title>
        <authorList>
            <person name="Guo L."/>
            <person name="Winzer T."/>
            <person name="Yang X."/>
            <person name="Li Y."/>
            <person name="Ning Z."/>
            <person name="He Z."/>
            <person name="Teodor R."/>
            <person name="Lu Y."/>
            <person name="Bowser T.A."/>
            <person name="Graham I.A."/>
            <person name="Ye K."/>
        </authorList>
    </citation>
    <scope>NUCLEOTIDE SEQUENCE [LARGE SCALE GENOMIC DNA]</scope>
    <source>
        <strain evidence="12">cv. HN1</strain>
        <tissue evidence="11">Leaves</tissue>
    </source>
</reference>
<dbReference type="PANTHER" id="PTHR47960">
    <property type="entry name" value="DEAD-BOX ATP-DEPENDENT RNA HELICASE 50"/>
    <property type="match status" value="1"/>
</dbReference>
<evidence type="ECO:0000313" key="12">
    <source>
        <dbReference type="Proteomes" id="UP000316621"/>
    </source>
</evidence>
<dbReference type="InterPro" id="IPR044742">
    <property type="entry name" value="DEAD/DEAH_RhlB"/>
</dbReference>
<name>A0A4Y7INC7_PAPSO</name>
<keyword evidence="12" id="KW-1185">Reference proteome</keyword>
<dbReference type="Gene3D" id="3.40.50.300">
    <property type="entry name" value="P-loop containing nucleotide triphosphate hydrolases"/>
    <property type="match status" value="2"/>
</dbReference>
<dbReference type="Proteomes" id="UP000316621">
    <property type="component" value="Chromosome 2"/>
</dbReference>
<dbReference type="Gene3D" id="3.40.50.2020">
    <property type="match status" value="1"/>
</dbReference>
<feature type="compositionally biased region" description="Polar residues" evidence="7">
    <location>
        <begin position="742"/>
        <end position="752"/>
    </location>
</feature>
<dbReference type="PROSITE" id="PS51192">
    <property type="entry name" value="HELICASE_ATP_BIND_1"/>
    <property type="match status" value="1"/>
</dbReference>
<dbReference type="InterPro" id="IPR014014">
    <property type="entry name" value="RNA_helicase_DEAD_Q_motif"/>
</dbReference>
<feature type="compositionally biased region" description="Polar residues" evidence="7">
    <location>
        <begin position="836"/>
        <end position="852"/>
    </location>
</feature>
<dbReference type="InterPro" id="IPR000836">
    <property type="entry name" value="PRTase_dom"/>
</dbReference>
<feature type="domain" description="DEAD-box RNA helicase Q" evidence="10">
    <location>
        <begin position="340"/>
        <end position="368"/>
    </location>
</feature>
<dbReference type="GO" id="GO:0003676">
    <property type="term" value="F:nucleic acid binding"/>
    <property type="evidence" value="ECO:0007669"/>
    <property type="project" value="InterPro"/>
</dbReference>
<evidence type="ECO:0000256" key="3">
    <source>
        <dbReference type="ARBA" id="ARBA00022801"/>
    </source>
</evidence>
<dbReference type="InterPro" id="IPR011545">
    <property type="entry name" value="DEAD/DEAH_box_helicase_dom"/>
</dbReference>
<keyword evidence="4" id="KW-0347">Helicase</keyword>
<dbReference type="GO" id="GO:0005524">
    <property type="term" value="F:ATP binding"/>
    <property type="evidence" value="ECO:0007669"/>
    <property type="project" value="UniProtKB-KW"/>
</dbReference>
<dbReference type="SMART" id="SM00487">
    <property type="entry name" value="DEXDc"/>
    <property type="match status" value="1"/>
</dbReference>
<comment type="pathway">
    <text evidence="1">Pyrimidine metabolism; CTP biosynthesis via salvage pathway; CTP from cytidine: step 1/3.</text>
</comment>
<keyword evidence="3" id="KW-0378">Hydrolase</keyword>
<proteinExistence type="predicted"/>
<dbReference type="SMART" id="SM00490">
    <property type="entry name" value="HELICc"/>
    <property type="match status" value="1"/>
</dbReference>
<feature type="short sequence motif" description="Q motif" evidence="6">
    <location>
        <begin position="340"/>
        <end position="368"/>
    </location>
</feature>
<evidence type="ECO:0000256" key="6">
    <source>
        <dbReference type="PROSITE-ProRule" id="PRU00552"/>
    </source>
</evidence>
<keyword evidence="5" id="KW-0067">ATP-binding</keyword>
<dbReference type="SUPFAM" id="SSF53271">
    <property type="entry name" value="PRTase-like"/>
    <property type="match status" value="1"/>
</dbReference>
<dbReference type="Pfam" id="PF00270">
    <property type="entry name" value="DEAD"/>
    <property type="match status" value="1"/>
</dbReference>
<evidence type="ECO:0008006" key="13">
    <source>
        <dbReference type="Google" id="ProtNLM"/>
    </source>
</evidence>
<organism evidence="11 12">
    <name type="scientific">Papaver somniferum</name>
    <name type="common">Opium poppy</name>
    <dbReference type="NCBI Taxonomy" id="3469"/>
    <lineage>
        <taxon>Eukaryota</taxon>
        <taxon>Viridiplantae</taxon>
        <taxon>Streptophyta</taxon>
        <taxon>Embryophyta</taxon>
        <taxon>Tracheophyta</taxon>
        <taxon>Spermatophyta</taxon>
        <taxon>Magnoliopsida</taxon>
        <taxon>Ranunculales</taxon>
        <taxon>Papaveraceae</taxon>
        <taxon>Papaveroideae</taxon>
        <taxon>Papaver</taxon>
    </lineage>
</organism>
<evidence type="ECO:0000256" key="2">
    <source>
        <dbReference type="ARBA" id="ARBA00022741"/>
    </source>
</evidence>
<sequence>MALDDDIERILWSEQEISDRISEIASEISDDIKGFSSSSSSTPVLIGVATGAFMFLSDLAKKIKFPVLIDFVRAESYGSGTQSNGAPRISCDVKIDIKGKHVILVEDIVDTGNTLSCLISHLKSEGACSVSVCTLLDKPTRRKVEVQLVGEGKFYKGFEDFTVALDNTLANVEFALHFACVSTITISKKKSLWHGYKPTSTNRYCLLRCKEEEKRICQTQGAAMSGTGRTLLNLSFSSNLLSHSLKSTATKYPFSRTTSSRVFPGFRFIRPLCSSSSSTLTTAVVEPEIGIEPVKHSMLLAKLRQRHLKDTPNPPQTRASSSSGNEKGKEVKGKPAKLVSSFRELNLTEEVLGCLEELGISAPTEIQCLGIPSVLDGKSVVMGSHTGSGKTLAYMLPLVQLLRRDETLYGMLMKPRRPRAVVLCPTRELCEQVFRVAKSISHHARFRSTMVSGGGRVRLQEDSLNVPVDMVVGTPGRVLQHIQDGNLVYGDIKYVVLDEADTMFDRGFGPDIRKFLSPLKNRATKSDDEGFQTVLVTATMTQGVQKLVDEEFQGIIHLRTSTLHKKVASARHDFIKLSGSENKLEALVQVLEPSLAKGNRVMVFCNTLNSSRAVDHYLGENQFFTVNYHGEVPAEQRVENLKKFKSETGDCPTLVCTDLAARGLDLDVDHVIMFDFPSNAIDYLHRTGRTARMGAKGKVTSLISRKDQLLANRIEQAIGKNESLESLTADNLRWEKAKSQVYEQKGSQNSNLVKASNVKSKINSSSSAKTSRRGRVVTAINTSSQRRGGVKVGRPSAPTKSRRATTSSAPTKPRRETTVSKPSFSSSSSSRKPSSGVKQQTDGRKSGNTNFKPTKLNVVGFRGRSSSSSSPSGRRSTRPS</sequence>
<dbReference type="InterPro" id="IPR029057">
    <property type="entry name" value="PRTase-like"/>
</dbReference>
<dbReference type="STRING" id="3469.A0A4Y7INC7"/>
<protein>
    <recommendedName>
        <fullName evidence="13">RNA helicase</fullName>
    </recommendedName>
</protein>
<feature type="region of interest" description="Disordered" evidence="7">
    <location>
        <begin position="742"/>
        <end position="880"/>
    </location>
</feature>
<evidence type="ECO:0000259" key="10">
    <source>
        <dbReference type="PROSITE" id="PS51195"/>
    </source>
</evidence>
<accession>A0A4Y7INC7</accession>
<dbReference type="CDD" id="cd00268">
    <property type="entry name" value="DEADc"/>
    <property type="match status" value="1"/>
</dbReference>
<dbReference type="SUPFAM" id="SSF52540">
    <property type="entry name" value="P-loop containing nucleoside triphosphate hydrolases"/>
    <property type="match status" value="1"/>
</dbReference>
<dbReference type="AlphaFoldDB" id="A0A4Y7INC7"/>
<dbReference type="EMBL" id="CM010716">
    <property type="protein sequence ID" value="RZC49212.1"/>
    <property type="molecule type" value="Genomic_DNA"/>
</dbReference>
<dbReference type="CDD" id="cd06223">
    <property type="entry name" value="PRTases_typeI"/>
    <property type="match status" value="1"/>
</dbReference>
<feature type="domain" description="Helicase C-terminal" evidence="9">
    <location>
        <begin position="583"/>
        <end position="733"/>
    </location>
</feature>
<dbReference type="PROSITE" id="PS51195">
    <property type="entry name" value="Q_MOTIF"/>
    <property type="match status" value="1"/>
</dbReference>
<evidence type="ECO:0000256" key="1">
    <source>
        <dbReference type="ARBA" id="ARBA00004784"/>
    </source>
</evidence>
<dbReference type="GO" id="GO:0016787">
    <property type="term" value="F:hydrolase activity"/>
    <property type="evidence" value="ECO:0007669"/>
    <property type="project" value="UniProtKB-KW"/>
</dbReference>
<evidence type="ECO:0000259" key="8">
    <source>
        <dbReference type="PROSITE" id="PS51192"/>
    </source>
</evidence>
<evidence type="ECO:0000313" key="11">
    <source>
        <dbReference type="EMBL" id="RZC49212.1"/>
    </source>
</evidence>
<feature type="compositionally biased region" description="Low complexity" evidence="7">
    <location>
        <begin position="820"/>
        <end position="835"/>
    </location>
</feature>
<feature type="compositionally biased region" description="Low complexity" evidence="7">
    <location>
        <begin position="862"/>
        <end position="874"/>
    </location>
</feature>
<evidence type="ECO:0000256" key="4">
    <source>
        <dbReference type="ARBA" id="ARBA00022806"/>
    </source>
</evidence>